<evidence type="ECO:0000259" key="6">
    <source>
        <dbReference type="PROSITE" id="PS51085"/>
    </source>
</evidence>
<dbReference type="Gene3D" id="1.10.150.120">
    <property type="entry name" value="[2Fe-2S]-binding domain"/>
    <property type="match status" value="1"/>
</dbReference>
<dbReference type="PROSITE" id="PS51085">
    <property type="entry name" value="2FE2S_FER_2"/>
    <property type="match status" value="1"/>
</dbReference>
<evidence type="ECO:0000256" key="5">
    <source>
        <dbReference type="ARBA" id="ARBA00023014"/>
    </source>
</evidence>
<dbReference type="RefSeq" id="WP_337705400.1">
    <property type="nucleotide sequence ID" value="NZ_JBBEGM010000010.1"/>
</dbReference>
<dbReference type="InterPro" id="IPR002888">
    <property type="entry name" value="2Fe-2S-bd"/>
</dbReference>
<evidence type="ECO:0000256" key="4">
    <source>
        <dbReference type="ARBA" id="ARBA00023004"/>
    </source>
</evidence>
<dbReference type="InterPro" id="IPR012675">
    <property type="entry name" value="Beta-grasp_dom_sf"/>
</dbReference>
<sequence>MSQPHTLVVNGETVEVDAITMAGMPSLATVLRERLGLTAAKVACGRGECGACTVLVGGRPVMGCITPALLVREPVETSEGLAAESADVRACFADTGAFQCGFCTPGQVVHATALLRAGLPPGEEERHAHVRHALSGNICRCTGYQAIVESVCTVADAREAVSAS</sequence>
<dbReference type="PROSITE" id="PS00197">
    <property type="entry name" value="2FE2S_FER_1"/>
    <property type="match status" value="1"/>
</dbReference>
<feature type="domain" description="2Fe-2S ferredoxin-type" evidence="6">
    <location>
        <begin position="3"/>
        <end position="81"/>
    </location>
</feature>
<evidence type="ECO:0000313" key="7">
    <source>
        <dbReference type="EMBL" id="MEJ2864033.1"/>
    </source>
</evidence>
<dbReference type="SUPFAM" id="SSF47741">
    <property type="entry name" value="CO dehydrogenase ISP C-domain like"/>
    <property type="match status" value="1"/>
</dbReference>
<keyword evidence="3" id="KW-0560">Oxidoreductase</keyword>
<reference evidence="7 8" key="1">
    <citation type="submission" date="2024-03" db="EMBL/GenBank/DDBJ databases">
        <title>Actinomycetospora sp. OC33-EN07, a novel actinomycete isolated from wild orchid (Aerides multiflora).</title>
        <authorList>
            <person name="Suriyachadkun C."/>
        </authorList>
    </citation>
    <scope>NUCLEOTIDE SEQUENCE [LARGE SCALE GENOMIC DNA]</scope>
    <source>
        <strain evidence="7 8">OC33-EN07</strain>
    </source>
</reference>
<evidence type="ECO:0000313" key="8">
    <source>
        <dbReference type="Proteomes" id="UP001369736"/>
    </source>
</evidence>
<dbReference type="InterPro" id="IPR036010">
    <property type="entry name" value="2Fe-2S_ferredoxin-like_sf"/>
</dbReference>
<keyword evidence="2" id="KW-0479">Metal-binding</keyword>
<gene>
    <name evidence="7" type="ORF">WCD58_22955</name>
</gene>
<dbReference type="SUPFAM" id="SSF54292">
    <property type="entry name" value="2Fe-2S ferredoxin-like"/>
    <property type="match status" value="1"/>
</dbReference>
<dbReference type="InterPro" id="IPR036884">
    <property type="entry name" value="2Fe-2S-bd_dom_sf"/>
</dbReference>
<dbReference type="Pfam" id="PF00111">
    <property type="entry name" value="Fer2"/>
    <property type="match status" value="1"/>
</dbReference>
<evidence type="ECO:0000256" key="3">
    <source>
        <dbReference type="ARBA" id="ARBA00023002"/>
    </source>
</evidence>
<dbReference type="Proteomes" id="UP001369736">
    <property type="component" value="Unassembled WGS sequence"/>
</dbReference>
<comment type="caution">
    <text evidence="7">The sequence shown here is derived from an EMBL/GenBank/DDBJ whole genome shotgun (WGS) entry which is preliminary data.</text>
</comment>
<keyword evidence="1" id="KW-0001">2Fe-2S</keyword>
<dbReference type="InterPro" id="IPR006058">
    <property type="entry name" value="2Fe2S_fd_BS"/>
</dbReference>
<evidence type="ECO:0000256" key="2">
    <source>
        <dbReference type="ARBA" id="ARBA00022723"/>
    </source>
</evidence>
<evidence type="ECO:0000256" key="1">
    <source>
        <dbReference type="ARBA" id="ARBA00022714"/>
    </source>
</evidence>
<keyword evidence="8" id="KW-1185">Reference proteome</keyword>
<dbReference type="InterPro" id="IPR001041">
    <property type="entry name" value="2Fe-2S_ferredoxin-type"/>
</dbReference>
<keyword evidence="5" id="KW-0411">Iron-sulfur</keyword>
<dbReference type="Gene3D" id="3.10.20.30">
    <property type="match status" value="1"/>
</dbReference>
<protein>
    <submittedName>
        <fullName evidence="7">2Fe-2S iron-sulfur cluster-binding protein</fullName>
    </submittedName>
</protein>
<name>A0ABU8M9Q8_9PSEU</name>
<accession>A0ABU8M9Q8</accession>
<proteinExistence type="predicted"/>
<dbReference type="PANTHER" id="PTHR44379:SF8">
    <property type="entry name" value="XANTHINE DEHYDROGENASE IRON-SULFUR-BINDING SUBUNIT XDHC-RELATED"/>
    <property type="match status" value="1"/>
</dbReference>
<dbReference type="PANTHER" id="PTHR44379">
    <property type="entry name" value="OXIDOREDUCTASE WITH IRON-SULFUR SUBUNIT"/>
    <property type="match status" value="1"/>
</dbReference>
<dbReference type="Pfam" id="PF01799">
    <property type="entry name" value="Fer2_2"/>
    <property type="match status" value="1"/>
</dbReference>
<organism evidence="7 8">
    <name type="scientific">Actinomycetospora flava</name>
    <dbReference type="NCBI Taxonomy" id="3129232"/>
    <lineage>
        <taxon>Bacteria</taxon>
        <taxon>Bacillati</taxon>
        <taxon>Actinomycetota</taxon>
        <taxon>Actinomycetes</taxon>
        <taxon>Pseudonocardiales</taxon>
        <taxon>Pseudonocardiaceae</taxon>
        <taxon>Actinomycetospora</taxon>
    </lineage>
</organism>
<dbReference type="InterPro" id="IPR051452">
    <property type="entry name" value="Diverse_Oxidoreductases"/>
</dbReference>
<dbReference type="EMBL" id="JBBEGM010000010">
    <property type="protein sequence ID" value="MEJ2864033.1"/>
    <property type="molecule type" value="Genomic_DNA"/>
</dbReference>
<keyword evidence="4" id="KW-0408">Iron</keyword>